<dbReference type="SUPFAM" id="SSF53067">
    <property type="entry name" value="Actin-like ATPase domain"/>
    <property type="match status" value="1"/>
</dbReference>
<reference evidence="2 3" key="1">
    <citation type="submission" date="2018-11" db="EMBL/GenBank/DDBJ databases">
        <title>Draft genome sequence of Ferruginibacter sp. BO-59.</title>
        <authorList>
            <person name="Im W.T."/>
        </authorList>
    </citation>
    <scope>NUCLEOTIDE SEQUENCE [LARGE SCALE GENOMIC DNA]</scope>
    <source>
        <strain evidence="2 3">BO-59</strain>
    </source>
</reference>
<dbReference type="OrthoDB" id="9810372at2"/>
<accession>A0A3M9NLV9</accession>
<dbReference type="Proteomes" id="UP000267223">
    <property type="component" value="Unassembled WGS sequence"/>
</dbReference>
<protein>
    <submittedName>
        <fullName evidence="2">ROK family protein</fullName>
    </submittedName>
</protein>
<dbReference type="EMBL" id="RJJR01000002">
    <property type="protein sequence ID" value="RNI38780.1"/>
    <property type="molecule type" value="Genomic_DNA"/>
</dbReference>
<dbReference type="RefSeq" id="WP_123119343.1">
    <property type="nucleotide sequence ID" value="NZ_RJJR01000002.1"/>
</dbReference>
<dbReference type="PANTHER" id="PTHR18964">
    <property type="entry name" value="ROK (REPRESSOR, ORF, KINASE) FAMILY"/>
    <property type="match status" value="1"/>
</dbReference>
<organism evidence="2 3">
    <name type="scientific">Hanamia caeni</name>
    <dbReference type="NCBI Taxonomy" id="2294116"/>
    <lineage>
        <taxon>Bacteria</taxon>
        <taxon>Pseudomonadati</taxon>
        <taxon>Bacteroidota</taxon>
        <taxon>Chitinophagia</taxon>
        <taxon>Chitinophagales</taxon>
        <taxon>Chitinophagaceae</taxon>
        <taxon>Hanamia</taxon>
    </lineage>
</organism>
<dbReference type="InterPro" id="IPR043129">
    <property type="entry name" value="ATPase_NBD"/>
</dbReference>
<dbReference type="Gene3D" id="3.30.420.40">
    <property type="match status" value="2"/>
</dbReference>
<dbReference type="InterPro" id="IPR000600">
    <property type="entry name" value="ROK"/>
</dbReference>
<dbReference type="AlphaFoldDB" id="A0A3M9NLV9"/>
<name>A0A3M9NLV9_9BACT</name>
<dbReference type="CDD" id="cd23763">
    <property type="entry name" value="ASKHA_ATPase_ROK"/>
    <property type="match status" value="1"/>
</dbReference>
<keyword evidence="3" id="KW-1185">Reference proteome</keyword>
<comment type="similarity">
    <text evidence="1">Belongs to the ROK (NagC/XylR) family.</text>
</comment>
<comment type="caution">
    <text evidence="2">The sequence shown here is derived from an EMBL/GenBank/DDBJ whole genome shotgun (WGS) entry which is preliminary data.</text>
</comment>
<dbReference type="PANTHER" id="PTHR18964:SF149">
    <property type="entry name" value="BIFUNCTIONAL UDP-N-ACETYLGLUCOSAMINE 2-EPIMERASE_N-ACETYLMANNOSAMINE KINASE"/>
    <property type="match status" value="1"/>
</dbReference>
<gene>
    <name evidence="2" type="ORF">EFY79_03725</name>
</gene>
<evidence type="ECO:0000313" key="3">
    <source>
        <dbReference type="Proteomes" id="UP000267223"/>
    </source>
</evidence>
<proteinExistence type="inferred from homology"/>
<dbReference type="Pfam" id="PF00480">
    <property type="entry name" value="ROK"/>
    <property type="match status" value="2"/>
</dbReference>
<evidence type="ECO:0000313" key="2">
    <source>
        <dbReference type="EMBL" id="RNI38780.1"/>
    </source>
</evidence>
<evidence type="ECO:0000256" key="1">
    <source>
        <dbReference type="ARBA" id="ARBA00006479"/>
    </source>
</evidence>
<sequence>MNEKVIGVDIGGSHISAAVVDLQHRSIVEDSLLRKAINSKESAEQILNSWAEVIEQIFLKYPFISKKIGVAMPGPFDYENGICLIKGVDKYESLFNLNIKKALAKQLHLAEESMVFMNDARCFLEGELFGGAAVGCDNVLGITLGTGLGSARFHSGQTFEGDLYFAPFKDGVAEDYISSRWFLKKYKEMTGRIAKNVKELSEKISEEPEIEKLFEEFGKNLGEILYSYAQKYNCETLVIGGNIANAWELFFPETKTILDRLPAVTIKKAMLGEDSALIGAASLWKRSAS</sequence>